<dbReference type="InterPro" id="IPR054651">
    <property type="entry name" value="Npun_F0494-like"/>
</dbReference>
<evidence type="ECO:0000313" key="2">
    <source>
        <dbReference type="Proteomes" id="UP000317990"/>
    </source>
</evidence>
<organism evidence="1 2">
    <name type="scientific">Aphanocapsa feldmannii 277cV</name>
    <dbReference type="NCBI Taxonomy" id="2507553"/>
    <lineage>
        <taxon>Bacteria</taxon>
        <taxon>Bacillati</taxon>
        <taxon>Cyanobacteriota</taxon>
        <taxon>Cyanophyceae</taxon>
        <taxon>Oscillatoriophycideae</taxon>
        <taxon>Chroococcales</taxon>
        <taxon>Microcystaceae</taxon>
        <taxon>Aphanocapsa</taxon>
    </lineage>
</organism>
<dbReference type="Proteomes" id="UP000317990">
    <property type="component" value="Unassembled WGS sequence"/>
</dbReference>
<dbReference type="EMBL" id="SRMO01000084">
    <property type="protein sequence ID" value="TGG90910.1"/>
    <property type="molecule type" value="Genomic_DNA"/>
</dbReference>
<name>A0A524RLG2_9CHRO</name>
<proteinExistence type="predicted"/>
<dbReference type="AlphaFoldDB" id="A0A524RLG2"/>
<gene>
    <name evidence="1" type="ORF">ERJ67_09385</name>
</gene>
<evidence type="ECO:0000313" key="1">
    <source>
        <dbReference type="EMBL" id="TGG90910.1"/>
    </source>
</evidence>
<comment type="caution">
    <text evidence="1">The sequence shown here is derived from an EMBL/GenBank/DDBJ whole genome shotgun (WGS) entry which is preliminary data.</text>
</comment>
<protein>
    <recommendedName>
        <fullName evidence="3">ArsR family transcriptional regulator</fullName>
    </recommendedName>
</protein>
<reference evidence="1 2" key="1">
    <citation type="journal article" date="2019" name="mSystems">
        <title>Life at home and on the roam: Genomic adaptions reflect the dual lifestyle of an intracellular, facultative symbiont.</title>
        <authorList>
            <person name="Burgsdorf I."/>
        </authorList>
    </citation>
    <scope>NUCLEOTIDE SEQUENCE [LARGE SCALE GENOMIC DNA]</scope>
    <source>
        <strain evidence="1">277cV</strain>
    </source>
</reference>
<accession>A0A524RLG2</accession>
<dbReference type="NCBIfam" id="NF045586">
    <property type="entry name" value="Npun_F0494_fam"/>
    <property type="match status" value="1"/>
</dbReference>
<evidence type="ECO:0008006" key="3">
    <source>
        <dbReference type="Google" id="ProtNLM"/>
    </source>
</evidence>
<sequence>MKAGRRFALLSAVTAHALARADRAARCGPFNRAFYARVSITAVGLDELVAQQGKPSPLSRILLSEPAAEDDLRWLLRVGLLRREVDGQGLTDRVRLTPLGREVVEAWPAGETMPSADLPTRLRNRMRRLTAGV</sequence>